<protein>
    <recommendedName>
        <fullName evidence="3">RES domain-containing protein</fullName>
    </recommendedName>
</protein>
<accession>A0A2Y9AWG9</accession>
<dbReference type="OrthoDB" id="4918428at2"/>
<name>A0A2Y9AWG9_9MICO</name>
<reference evidence="1 2" key="1">
    <citation type="submission" date="2016-10" db="EMBL/GenBank/DDBJ databases">
        <authorList>
            <person name="Cai Z."/>
        </authorList>
    </citation>
    <scope>NUCLEOTIDE SEQUENCE [LARGE SCALE GENOMIC DNA]</scope>
    <source>
        <strain evidence="1 2">CGMCC 1.10826</strain>
    </source>
</reference>
<sequence>MSAAPRSRVCPRTGLYILPARGQDGWRVAQERYTRSGGILAVRVNQHVGPLPPELPDQRGRFDTIGRTVYFAEHATTAFAEVLQDFRAARVALQADADAIGMSVEDYVSAICDQAATNGRERPWSVSVDWQMSRCLHRVTMPAEGWWVQIDHKATLNRLGLDLAEPLRQAGVPLLTLSSTTGENRAVTTLLAEHIRGQTLFDGSRPLGIHFDSKTGYGTCWAWWDRRADDGLMPGDNDPKTIADLNVDGEAFRTVATDWDLDVLAGRPRY</sequence>
<evidence type="ECO:0000313" key="1">
    <source>
        <dbReference type="EMBL" id="SSA46877.1"/>
    </source>
</evidence>
<evidence type="ECO:0000313" key="2">
    <source>
        <dbReference type="Proteomes" id="UP000250222"/>
    </source>
</evidence>
<dbReference type="EMBL" id="UETB01000019">
    <property type="protein sequence ID" value="SSA46877.1"/>
    <property type="molecule type" value="Genomic_DNA"/>
</dbReference>
<gene>
    <name evidence="1" type="ORF">SAMN05216184_1199</name>
</gene>
<dbReference type="AlphaFoldDB" id="A0A2Y9AWG9"/>
<keyword evidence="2" id="KW-1185">Reference proteome</keyword>
<evidence type="ECO:0008006" key="3">
    <source>
        <dbReference type="Google" id="ProtNLM"/>
    </source>
</evidence>
<organism evidence="1 2">
    <name type="scientific">Georgenia satyanarayanai</name>
    <dbReference type="NCBI Taxonomy" id="860221"/>
    <lineage>
        <taxon>Bacteria</taxon>
        <taxon>Bacillati</taxon>
        <taxon>Actinomycetota</taxon>
        <taxon>Actinomycetes</taxon>
        <taxon>Micrococcales</taxon>
        <taxon>Bogoriellaceae</taxon>
        <taxon>Georgenia</taxon>
    </lineage>
</organism>
<dbReference type="RefSeq" id="WP_110853759.1">
    <property type="nucleotide sequence ID" value="NZ_QKLZ01000019.1"/>
</dbReference>
<dbReference type="Proteomes" id="UP000250222">
    <property type="component" value="Unassembled WGS sequence"/>
</dbReference>
<proteinExistence type="predicted"/>